<dbReference type="SMART" id="SM00100">
    <property type="entry name" value="cNMP"/>
    <property type="match status" value="1"/>
</dbReference>
<dbReference type="OrthoDB" id="7263823at2"/>
<evidence type="ECO:0000256" key="1">
    <source>
        <dbReference type="ARBA" id="ARBA00023015"/>
    </source>
</evidence>
<reference evidence="6 7" key="2">
    <citation type="journal article" date="2010" name="J. Bacteriol.">
        <title>Complete genome sequence of the photosynthetic purple nonsulfur bacterium Rhodobacter capsulatus SB 1003.</title>
        <authorList>
            <person name="Strnad H."/>
            <person name="Lapidus A."/>
            <person name="Paces J."/>
            <person name="Ulbrich P."/>
            <person name="Vlcek C."/>
            <person name="Paces V."/>
            <person name="Haselkorn R."/>
        </authorList>
    </citation>
    <scope>NUCLEOTIDE SEQUENCE [LARGE SCALE GENOMIC DNA]</scope>
    <source>
        <strain evidence="7">ATCC BAA-309 / NBRC 16581 / SB1003</strain>
    </source>
</reference>
<evidence type="ECO:0000256" key="2">
    <source>
        <dbReference type="ARBA" id="ARBA00023125"/>
    </source>
</evidence>
<dbReference type="GeneID" id="31489524"/>
<dbReference type="InterPro" id="IPR014710">
    <property type="entry name" value="RmlC-like_jellyroll"/>
</dbReference>
<dbReference type="PROSITE" id="PS50042">
    <property type="entry name" value="CNMP_BINDING_3"/>
    <property type="match status" value="1"/>
</dbReference>
<dbReference type="GO" id="GO:0005829">
    <property type="term" value="C:cytosol"/>
    <property type="evidence" value="ECO:0007669"/>
    <property type="project" value="TreeGrafter"/>
</dbReference>
<evidence type="ECO:0000259" key="5">
    <source>
        <dbReference type="PROSITE" id="PS51063"/>
    </source>
</evidence>
<dbReference type="Gene3D" id="1.10.10.10">
    <property type="entry name" value="Winged helix-like DNA-binding domain superfamily/Winged helix DNA-binding domain"/>
    <property type="match status" value="1"/>
</dbReference>
<dbReference type="SUPFAM" id="SSF46785">
    <property type="entry name" value="Winged helix' DNA-binding domain"/>
    <property type="match status" value="1"/>
</dbReference>
<gene>
    <name evidence="6" type="ordered locus">RCAP_rcc00574</name>
</gene>
<dbReference type="STRING" id="272942.RCAP_rcc00574"/>
<dbReference type="PANTHER" id="PTHR24567:SF74">
    <property type="entry name" value="HTH-TYPE TRANSCRIPTIONAL REGULATOR ARCR"/>
    <property type="match status" value="1"/>
</dbReference>
<proteinExistence type="predicted"/>
<dbReference type="AlphaFoldDB" id="D5ANI5"/>
<feature type="domain" description="Cyclic nucleotide-binding" evidence="4">
    <location>
        <begin position="21"/>
        <end position="69"/>
    </location>
</feature>
<evidence type="ECO:0000313" key="6">
    <source>
        <dbReference type="EMBL" id="ADE84339.1"/>
    </source>
</evidence>
<evidence type="ECO:0000256" key="3">
    <source>
        <dbReference type="ARBA" id="ARBA00023163"/>
    </source>
</evidence>
<dbReference type="Proteomes" id="UP000002361">
    <property type="component" value="Chromosome"/>
</dbReference>
<dbReference type="InterPro" id="IPR018490">
    <property type="entry name" value="cNMP-bd_dom_sf"/>
</dbReference>
<feature type="domain" description="HTH crp-type" evidence="5">
    <location>
        <begin position="128"/>
        <end position="197"/>
    </location>
</feature>
<accession>D5ANI5</accession>
<dbReference type="Pfam" id="PF00027">
    <property type="entry name" value="cNMP_binding"/>
    <property type="match status" value="1"/>
</dbReference>
<dbReference type="InterPro" id="IPR000595">
    <property type="entry name" value="cNMP-bd_dom"/>
</dbReference>
<dbReference type="SUPFAM" id="SSF51206">
    <property type="entry name" value="cAMP-binding domain-like"/>
    <property type="match status" value="1"/>
</dbReference>
<dbReference type="eggNOG" id="COG0664">
    <property type="taxonomic scope" value="Bacteria"/>
</dbReference>
<dbReference type="InterPro" id="IPR012318">
    <property type="entry name" value="HTH_CRP"/>
</dbReference>
<dbReference type="RefSeq" id="WP_013066318.1">
    <property type="nucleotide sequence ID" value="NC_014034.1"/>
</dbReference>
<sequence length="208" mass="22433">MPPPPPASSDWISRLEGGLRRRYAAGETIARPDAPSDRLILIESGTVRLSLTGAGREVTLAQLRRGGLFVTHTRVWLVAAEPAQVLSWPVAEMLDLVARHPDLGVAAFREVGQILRGALDLIEDLAFRPVEARLARHLLAERAAQGADTIRLIGPTEALATALGTTRQTLSTLINRLIRAGVLSRPGRHQLCLHDPGHLARLAEVSSG</sequence>
<keyword evidence="2" id="KW-0238">DNA-binding</keyword>
<dbReference type="CDD" id="cd00038">
    <property type="entry name" value="CAP_ED"/>
    <property type="match status" value="1"/>
</dbReference>
<keyword evidence="1" id="KW-0805">Transcription regulation</keyword>
<dbReference type="Pfam" id="PF13545">
    <property type="entry name" value="HTH_Crp_2"/>
    <property type="match status" value="1"/>
</dbReference>
<keyword evidence="7" id="KW-1185">Reference proteome</keyword>
<evidence type="ECO:0000259" key="4">
    <source>
        <dbReference type="PROSITE" id="PS50042"/>
    </source>
</evidence>
<dbReference type="InterPro" id="IPR036390">
    <property type="entry name" value="WH_DNA-bd_sf"/>
</dbReference>
<dbReference type="EMBL" id="CP001312">
    <property type="protein sequence ID" value="ADE84339.1"/>
    <property type="molecule type" value="Genomic_DNA"/>
</dbReference>
<dbReference type="GO" id="GO:0003677">
    <property type="term" value="F:DNA binding"/>
    <property type="evidence" value="ECO:0007669"/>
    <property type="project" value="UniProtKB-KW"/>
</dbReference>
<reference key="1">
    <citation type="submission" date="2008-12" db="EMBL/GenBank/DDBJ databases">
        <title>Complete genome sequence of Rhodobacter capsulatus SB1003.</title>
        <authorList>
            <person name="Strnad H."/>
            <person name="Lapidus A."/>
            <person name="Vlcek C."/>
            <person name="Ulbrich P."/>
            <person name="Paces J."/>
            <person name="Maltsev N."/>
            <person name="Kumar V."/>
            <person name="Kogan Y."/>
            <person name="Milgram A."/>
            <person name="Rebrekov D."/>
            <person name="Mazur M."/>
            <person name="Cox R."/>
            <person name="Kyrpides N."/>
            <person name="Kolar M."/>
            <person name="Sachova J."/>
            <person name="Ridl J."/>
            <person name="Ivanova N."/>
            <person name="Kapatral V."/>
            <person name="Los T."/>
            <person name="Lykidis A."/>
            <person name="Mikhailova N."/>
            <person name="Reznik G."/>
            <person name="Vasieva O."/>
            <person name="Fonstein M."/>
            <person name="Paces V."/>
            <person name="Haselkorn R."/>
        </authorList>
    </citation>
    <scope>NUCLEOTIDE SEQUENCE</scope>
    <source>
        <strain>SB1003</strain>
    </source>
</reference>
<dbReference type="SMART" id="SM00419">
    <property type="entry name" value="HTH_CRP"/>
    <property type="match status" value="1"/>
</dbReference>
<dbReference type="KEGG" id="rcp:RCAP_rcc00574"/>
<organism evidence="6 7">
    <name type="scientific">Rhodobacter capsulatus (strain ATCC BAA-309 / NBRC 16581 / SB1003)</name>
    <dbReference type="NCBI Taxonomy" id="272942"/>
    <lineage>
        <taxon>Bacteria</taxon>
        <taxon>Pseudomonadati</taxon>
        <taxon>Pseudomonadota</taxon>
        <taxon>Alphaproteobacteria</taxon>
        <taxon>Rhodobacterales</taxon>
        <taxon>Rhodobacter group</taxon>
        <taxon>Rhodobacter</taxon>
    </lineage>
</organism>
<dbReference type="Gene3D" id="2.60.120.10">
    <property type="entry name" value="Jelly Rolls"/>
    <property type="match status" value="1"/>
</dbReference>
<keyword evidence="3" id="KW-0804">Transcription</keyword>
<dbReference type="InterPro" id="IPR050397">
    <property type="entry name" value="Env_Response_Regulators"/>
</dbReference>
<dbReference type="GO" id="GO:0003700">
    <property type="term" value="F:DNA-binding transcription factor activity"/>
    <property type="evidence" value="ECO:0007669"/>
    <property type="project" value="TreeGrafter"/>
</dbReference>
<dbReference type="PROSITE" id="PS51063">
    <property type="entry name" value="HTH_CRP_2"/>
    <property type="match status" value="1"/>
</dbReference>
<evidence type="ECO:0000313" key="7">
    <source>
        <dbReference type="Proteomes" id="UP000002361"/>
    </source>
</evidence>
<dbReference type="InterPro" id="IPR036388">
    <property type="entry name" value="WH-like_DNA-bd_sf"/>
</dbReference>
<dbReference type="HOGENOM" id="CLU_075053_3_7_5"/>
<dbReference type="PANTHER" id="PTHR24567">
    <property type="entry name" value="CRP FAMILY TRANSCRIPTIONAL REGULATORY PROTEIN"/>
    <property type="match status" value="1"/>
</dbReference>
<protein>
    <submittedName>
        <fullName evidence="6">Transcriptional regulator, Crp/Fnr family</fullName>
    </submittedName>
</protein>
<name>D5ANI5_RHOCB</name>